<dbReference type="InterPro" id="IPR043519">
    <property type="entry name" value="NT_sf"/>
</dbReference>
<evidence type="ECO:0000313" key="3">
    <source>
        <dbReference type="EMBL" id="MFD1370556.1"/>
    </source>
</evidence>
<dbReference type="RefSeq" id="WP_317797063.1">
    <property type="nucleotide sequence ID" value="NZ_AP028461.1"/>
</dbReference>
<dbReference type="Gene3D" id="1.10.1410.10">
    <property type="match status" value="1"/>
</dbReference>
<evidence type="ECO:0000259" key="2">
    <source>
        <dbReference type="Pfam" id="PF04928"/>
    </source>
</evidence>
<dbReference type="Pfam" id="PF04928">
    <property type="entry name" value="PAP_central"/>
    <property type="match status" value="1"/>
</dbReference>
<keyword evidence="3" id="KW-0548">Nucleotidyltransferase</keyword>
<dbReference type="InterPro" id="IPR036691">
    <property type="entry name" value="Endo/exonu/phosph_ase_sf"/>
</dbReference>
<dbReference type="EMBL" id="JBHTMK010000044">
    <property type="protein sequence ID" value="MFD1370556.1"/>
    <property type="molecule type" value="Genomic_DNA"/>
</dbReference>
<protein>
    <submittedName>
        <fullName evidence="3">Poly(A) polymerase</fullName>
        <ecNumber evidence="3">2.7.7.19</ecNumber>
    </submittedName>
</protein>
<gene>
    <name evidence="3" type="ORF">ACFQ5G_34915</name>
</gene>
<dbReference type="GO" id="GO:1990817">
    <property type="term" value="F:poly(A) RNA polymerase activity"/>
    <property type="evidence" value="ECO:0007669"/>
    <property type="project" value="UniProtKB-EC"/>
</dbReference>
<accession>A0ABW4AID5</accession>
<dbReference type="PANTHER" id="PTHR37474:SF1">
    <property type="entry name" value="2'-5' RNA LIGASE FAMILY PROTEIN"/>
    <property type="match status" value="1"/>
</dbReference>
<keyword evidence="3" id="KW-0808">Transferase</keyword>
<feature type="domain" description="Poly(A) polymerase central" evidence="2">
    <location>
        <begin position="521"/>
        <end position="585"/>
    </location>
</feature>
<dbReference type="Proteomes" id="UP001597183">
    <property type="component" value="Unassembled WGS sequence"/>
</dbReference>
<dbReference type="InterPro" id="IPR007012">
    <property type="entry name" value="PolA_pol_cen_dom"/>
</dbReference>
<dbReference type="Pfam" id="PF03372">
    <property type="entry name" value="Exo_endo_phos"/>
    <property type="match status" value="1"/>
</dbReference>
<dbReference type="InterPro" id="IPR009097">
    <property type="entry name" value="Cyclic_Pdiesterase"/>
</dbReference>
<evidence type="ECO:0000259" key="1">
    <source>
        <dbReference type="Pfam" id="PF03372"/>
    </source>
</evidence>
<dbReference type="Gene3D" id="3.90.1140.10">
    <property type="entry name" value="Cyclic phosphodiesterase"/>
    <property type="match status" value="1"/>
</dbReference>
<dbReference type="Gene3D" id="3.60.10.10">
    <property type="entry name" value="Endonuclease/exonuclease/phosphatase"/>
    <property type="match status" value="1"/>
</dbReference>
<dbReference type="Gene3D" id="3.30.460.10">
    <property type="entry name" value="Beta Polymerase, domain 2"/>
    <property type="match status" value="1"/>
</dbReference>
<feature type="domain" description="Endonuclease/exonuclease/phosphatase" evidence="1">
    <location>
        <begin position="18"/>
        <end position="182"/>
    </location>
</feature>
<name>A0ABW4AID5_9ACTN</name>
<comment type="caution">
    <text evidence="3">The sequence shown here is derived from an EMBL/GenBank/DDBJ whole genome shotgun (WGS) entry which is preliminary data.</text>
</comment>
<dbReference type="SUPFAM" id="SSF56219">
    <property type="entry name" value="DNase I-like"/>
    <property type="match status" value="1"/>
</dbReference>
<dbReference type="PANTHER" id="PTHR37474">
    <property type="entry name" value="RNA LIGASE/CYCLIC NUCLEOTIDE PHOSPHODIESTERASE"/>
    <property type="match status" value="1"/>
</dbReference>
<proteinExistence type="predicted"/>
<dbReference type="SUPFAM" id="SSF55144">
    <property type="entry name" value="LigT-like"/>
    <property type="match status" value="1"/>
</dbReference>
<dbReference type="Pfam" id="PF13563">
    <property type="entry name" value="2_5_RNA_ligase2"/>
    <property type="match status" value="1"/>
</dbReference>
<dbReference type="InterPro" id="IPR005135">
    <property type="entry name" value="Endo/exonuclease/phosphatase"/>
</dbReference>
<reference evidence="4" key="1">
    <citation type="journal article" date="2019" name="Int. J. Syst. Evol. Microbiol.">
        <title>The Global Catalogue of Microorganisms (GCM) 10K type strain sequencing project: providing services to taxonomists for standard genome sequencing and annotation.</title>
        <authorList>
            <consortium name="The Broad Institute Genomics Platform"/>
            <consortium name="The Broad Institute Genome Sequencing Center for Infectious Disease"/>
            <person name="Wu L."/>
            <person name="Ma J."/>
        </authorList>
    </citation>
    <scope>NUCLEOTIDE SEQUENCE [LARGE SCALE GENOMIC DNA]</scope>
    <source>
        <strain evidence="4">CCM 7526</strain>
    </source>
</reference>
<sequence length="740" mass="78067">MLAADWVRDHYTLCTDPAGRDVDDSGMLLLSRVPVLESGRHVLGPYKQVTAITVAGPTVVATVHLTSDHSVDGPGRRDAELAELATGLAGLDVPVVLVGDFNDGGDRPTRRLGLRDAWVETHGPDDRTATFDPVRNPLAAVGSLTGRAARLDRVLLRGAELTVLSAGLAGDVPHDDLFASDHFGVVADLAVGAAAASGPRPTARTALAWLPPRRLWPAVQEVRRTLDPQFDRWPPHANVLFGFLPEADFEDAASLLAGAAAEVSPFEADLSGVRTFAHRDDATVWLDPAAAGPEPWVALHRALQQRFPQCRGRAEGYTPHLTLGRTAGPVTARIAPTSARVDRLVLLSRRGDEPMQPRAELLLGTGELRWLPDPQAGAARPEPSAVTASAMLDSLRTVLPEAVVHPAGSRRLGCDLPGADLDLVAVLSGEADVDDLHRRVSGAVGAEWSVRPVTGARVPGLRLSGGGLDVDVVCVGSGGLPVAEAVRRRTELDEPSAIALSAVSDAEAVLAAAPGSVELARAVKAWARVRGLDSAPFGGLPGLAWVVLAARTSLDAGDLPPAELLRHFFATWAAWDWAQPVSLTGDVTAPVGAYPMTILTPSAPIRSCTGQVGADLRDLVVEELYQSWEGRPATPPHRRHRAWAVLTVEPVPGEPFEETIGRFRGRVRALLTALEEGGVEGAHAWPRPFTTGPTLRSYAVGLGRRPPPAAALSTILSGWLAAVPGVRADLVDGGAVPTLR</sequence>
<dbReference type="SUPFAM" id="SSF81631">
    <property type="entry name" value="PAP/OAS1 substrate-binding domain"/>
    <property type="match status" value="1"/>
</dbReference>
<keyword evidence="4" id="KW-1185">Reference proteome</keyword>
<dbReference type="EC" id="2.7.7.19" evidence="3"/>
<organism evidence="3 4">
    <name type="scientific">Actinoplanes sichuanensis</name>
    <dbReference type="NCBI Taxonomy" id="512349"/>
    <lineage>
        <taxon>Bacteria</taxon>
        <taxon>Bacillati</taxon>
        <taxon>Actinomycetota</taxon>
        <taxon>Actinomycetes</taxon>
        <taxon>Micromonosporales</taxon>
        <taxon>Micromonosporaceae</taxon>
        <taxon>Actinoplanes</taxon>
    </lineage>
</organism>
<dbReference type="SUPFAM" id="SSF81301">
    <property type="entry name" value="Nucleotidyltransferase"/>
    <property type="match status" value="1"/>
</dbReference>
<evidence type="ECO:0000313" key="4">
    <source>
        <dbReference type="Proteomes" id="UP001597183"/>
    </source>
</evidence>